<keyword evidence="4" id="KW-0769">Symport</keyword>
<comment type="similarity">
    <text evidence="2">Belongs to the bile acid:sodium symporter (BASS) (TC 2.A.28) family.</text>
</comment>
<feature type="transmembrane region" description="Helical" evidence="7">
    <location>
        <begin position="374"/>
        <end position="396"/>
    </location>
</feature>
<evidence type="ECO:0008006" key="11">
    <source>
        <dbReference type="Google" id="ProtNLM"/>
    </source>
</evidence>
<dbReference type="EMBL" id="JBAMIC010000001">
    <property type="protein sequence ID" value="KAK7113967.1"/>
    <property type="molecule type" value="Genomic_DNA"/>
</dbReference>
<evidence type="ECO:0000256" key="3">
    <source>
        <dbReference type="ARBA" id="ARBA00022692"/>
    </source>
</evidence>
<reference evidence="9 10" key="1">
    <citation type="submission" date="2024-02" db="EMBL/GenBank/DDBJ databases">
        <title>Chromosome-scale genome assembly of the rough periwinkle Littorina saxatilis.</title>
        <authorList>
            <person name="De Jode A."/>
            <person name="Faria R."/>
            <person name="Formenti G."/>
            <person name="Sims Y."/>
            <person name="Smith T.P."/>
            <person name="Tracey A."/>
            <person name="Wood J.M.D."/>
            <person name="Zagrodzka Z.B."/>
            <person name="Johannesson K."/>
            <person name="Butlin R.K."/>
            <person name="Leder E.H."/>
        </authorList>
    </citation>
    <scope>NUCLEOTIDE SEQUENCE [LARGE SCALE GENOMIC DNA]</scope>
    <source>
        <strain evidence="9">Snail1</strain>
        <tissue evidence="9">Muscle</tissue>
    </source>
</reference>
<dbReference type="AlphaFoldDB" id="A0AAN9BYL2"/>
<evidence type="ECO:0000256" key="8">
    <source>
        <dbReference type="SAM" id="SignalP"/>
    </source>
</evidence>
<sequence length="504" mass="55386">MEAGRMLLIACTLSLFVMCEGAGNETFSVFMEICMGDKQMMIEEEVKVCQSNYTLMAPAAHSDSLVLTICVRSEDPGIAMAHLSQSETFDLHTAQSAKFNMSLKGSFVGRTYIDVTYVFSKISIQNLCEGIAEVEKSTVFTQPGKNFNLTSAYPSSDSEAVFVSRHELVVIREERVIDTAFQVIVILLVVIVNLGLGCKTELSVVKETLRRPIAPITGFCSQFIIMPLISFGAVKLFNFEPAMALGFFALGCSPGGSASNAYTLLLDGDVSLSITMTLISTLGALGMIPFWLFTLGRLLYSESDIQVPYQNILYSLLGLVIPVGIGLLIKRKRPNWAEHMVKVSKGLMVVFLVFVLTVGVYANIYIFRLMTLQVLLTAALLPYLGFILGGAIAFAVRMPRYRILTVAIETGIQNTGIAIVLLLLSLDHPESDISIVAPITSAIFTPIPLWVAIAVLHIRRRFCQKHASIPLDDHVHAADHHDMDDIVLHQKQNGEEADKVKNKK</sequence>
<keyword evidence="5 7" id="KW-1133">Transmembrane helix</keyword>
<evidence type="ECO:0000256" key="6">
    <source>
        <dbReference type="ARBA" id="ARBA00023136"/>
    </source>
</evidence>
<evidence type="ECO:0000256" key="2">
    <source>
        <dbReference type="ARBA" id="ARBA00006528"/>
    </source>
</evidence>
<evidence type="ECO:0000256" key="4">
    <source>
        <dbReference type="ARBA" id="ARBA00022847"/>
    </source>
</evidence>
<feature type="transmembrane region" description="Helical" evidence="7">
    <location>
        <begin position="216"/>
        <end position="237"/>
    </location>
</feature>
<dbReference type="GO" id="GO:0016020">
    <property type="term" value="C:membrane"/>
    <property type="evidence" value="ECO:0007669"/>
    <property type="project" value="UniProtKB-SubCell"/>
</dbReference>
<comment type="subcellular location">
    <subcellularLocation>
        <location evidence="1">Membrane</location>
        <topology evidence="1">Multi-pass membrane protein</topology>
    </subcellularLocation>
</comment>
<dbReference type="Proteomes" id="UP001374579">
    <property type="component" value="Unassembled WGS sequence"/>
</dbReference>
<protein>
    <recommendedName>
        <fullName evidence="11">Ileal sodium/bile acid cotransporter</fullName>
    </recommendedName>
</protein>
<gene>
    <name evidence="9" type="ORF">V1264_000112</name>
</gene>
<dbReference type="InterPro" id="IPR004710">
    <property type="entry name" value="Bilac:Na_transpt"/>
</dbReference>
<organism evidence="9 10">
    <name type="scientific">Littorina saxatilis</name>
    <dbReference type="NCBI Taxonomy" id="31220"/>
    <lineage>
        <taxon>Eukaryota</taxon>
        <taxon>Metazoa</taxon>
        <taxon>Spiralia</taxon>
        <taxon>Lophotrochozoa</taxon>
        <taxon>Mollusca</taxon>
        <taxon>Gastropoda</taxon>
        <taxon>Caenogastropoda</taxon>
        <taxon>Littorinimorpha</taxon>
        <taxon>Littorinoidea</taxon>
        <taxon>Littorinidae</taxon>
        <taxon>Littorina</taxon>
    </lineage>
</organism>
<feature type="chain" id="PRO_5042946409" description="Ileal sodium/bile acid cotransporter" evidence="8">
    <location>
        <begin position="22"/>
        <end position="504"/>
    </location>
</feature>
<keyword evidence="3 7" id="KW-0812">Transmembrane</keyword>
<dbReference type="InterPro" id="IPR002657">
    <property type="entry name" value="BilAc:Na_symport/Acr3"/>
</dbReference>
<accession>A0AAN9BYL2</accession>
<keyword evidence="8" id="KW-0732">Signal</keyword>
<dbReference type="Gene3D" id="1.20.1530.20">
    <property type="match status" value="1"/>
</dbReference>
<dbReference type="PANTHER" id="PTHR10361">
    <property type="entry name" value="SODIUM-BILE ACID COTRANSPORTER"/>
    <property type="match status" value="1"/>
</dbReference>
<evidence type="ECO:0000313" key="9">
    <source>
        <dbReference type="EMBL" id="KAK7113967.1"/>
    </source>
</evidence>
<dbReference type="InterPro" id="IPR038770">
    <property type="entry name" value="Na+/solute_symporter_sf"/>
</dbReference>
<evidence type="ECO:0000256" key="7">
    <source>
        <dbReference type="SAM" id="Phobius"/>
    </source>
</evidence>
<feature type="transmembrane region" description="Helical" evidence="7">
    <location>
        <begin position="272"/>
        <end position="292"/>
    </location>
</feature>
<name>A0AAN9BYL2_9CAEN</name>
<evidence type="ECO:0000313" key="10">
    <source>
        <dbReference type="Proteomes" id="UP001374579"/>
    </source>
</evidence>
<feature type="transmembrane region" description="Helical" evidence="7">
    <location>
        <begin position="349"/>
        <end position="368"/>
    </location>
</feature>
<dbReference type="GO" id="GO:0015293">
    <property type="term" value="F:symporter activity"/>
    <property type="evidence" value="ECO:0007669"/>
    <property type="project" value="UniProtKB-KW"/>
</dbReference>
<dbReference type="Pfam" id="PF01758">
    <property type="entry name" value="SBF"/>
    <property type="match status" value="1"/>
</dbReference>
<comment type="caution">
    <text evidence="9">The sequence shown here is derived from an EMBL/GenBank/DDBJ whole genome shotgun (WGS) entry which is preliminary data.</text>
</comment>
<feature type="transmembrane region" description="Helical" evidence="7">
    <location>
        <begin position="179"/>
        <end position="196"/>
    </location>
</feature>
<proteinExistence type="inferred from homology"/>
<feature type="signal peptide" evidence="8">
    <location>
        <begin position="1"/>
        <end position="21"/>
    </location>
</feature>
<keyword evidence="10" id="KW-1185">Reference proteome</keyword>
<keyword evidence="4" id="KW-0813">Transport</keyword>
<evidence type="ECO:0000256" key="1">
    <source>
        <dbReference type="ARBA" id="ARBA00004141"/>
    </source>
</evidence>
<feature type="transmembrane region" description="Helical" evidence="7">
    <location>
        <begin position="435"/>
        <end position="456"/>
    </location>
</feature>
<keyword evidence="6 7" id="KW-0472">Membrane</keyword>
<feature type="transmembrane region" description="Helical" evidence="7">
    <location>
        <begin position="403"/>
        <end position="423"/>
    </location>
</feature>
<feature type="transmembrane region" description="Helical" evidence="7">
    <location>
        <begin position="312"/>
        <end position="329"/>
    </location>
</feature>
<evidence type="ECO:0000256" key="5">
    <source>
        <dbReference type="ARBA" id="ARBA00022989"/>
    </source>
</evidence>
<dbReference type="PANTHER" id="PTHR10361:SF28">
    <property type="entry name" value="P3 PROTEIN-RELATED"/>
    <property type="match status" value="1"/>
</dbReference>
<feature type="transmembrane region" description="Helical" evidence="7">
    <location>
        <begin position="243"/>
        <end position="265"/>
    </location>
</feature>